<organism evidence="2 3">
    <name type="scientific">Eiseniibacteriota bacterium</name>
    <dbReference type="NCBI Taxonomy" id="2212470"/>
    <lineage>
        <taxon>Bacteria</taxon>
        <taxon>Candidatus Eiseniibacteriota</taxon>
    </lineage>
</organism>
<evidence type="ECO:0000313" key="2">
    <source>
        <dbReference type="EMBL" id="MCA9756058.1"/>
    </source>
</evidence>
<reference evidence="2" key="2">
    <citation type="journal article" date="2021" name="Microbiome">
        <title>Successional dynamics and alternative stable states in a saline activated sludge microbial community over 9 years.</title>
        <authorList>
            <person name="Wang Y."/>
            <person name="Ye J."/>
            <person name="Ju F."/>
            <person name="Liu L."/>
            <person name="Boyd J.A."/>
            <person name="Deng Y."/>
            <person name="Parks D.H."/>
            <person name="Jiang X."/>
            <person name="Yin X."/>
            <person name="Woodcroft B.J."/>
            <person name="Tyson G.W."/>
            <person name="Hugenholtz P."/>
            <person name="Polz M.F."/>
            <person name="Zhang T."/>
        </authorList>
    </citation>
    <scope>NUCLEOTIDE SEQUENCE</scope>
    <source>
        <strain evidence="2">HKST-UBA02</strain>
    </source>
</reference>
<comment type="caution">
    <text evidence="2">The sequence shown here is derived from an EMBL/GenBank/DDBJ whole genome shotgun (WGS) entry which is preliminary data.</text>
</comment>
<protein>
    <submittedName>
        <fullName evidence="2">Uncharacterized protein</fullName>
    </submittedName>
</protein>
<dbReference type="Proteomes" id="UP000739538">
    <property type="component" value="Unassembled WGS sequence"/>
</dbReference>
<accession>A0A956NBS2</accession>
<dbReference type="EMBL" id="JAGQHS010000040">
    <property type="protein sequence ID" value="MCA9756058.1"/>
    <property type="molecule type" value="Genomic_DNA"/>
</dbReference>
<feature type="region of interest" description="Disordered" evidence="1">
    <location>
        <begin position="1"/>
        <end position="51"/>
    </location>
</feature>
<dbReference type="AlphaFoldDB" id="A0A956NBS2"/>
<gene>
    <name evidence="2" type="ORF">KDA27_09670</name>
</gene>
<reference evidence="2" key="1">
    <citation type="submission" date="2020-04" db="EMBL/GenBank/DDBJ databases">
        <authorList>
            <person name="Zhang T."/>
        </authorList>
    </citation>
    <scope>NUCLEOTIDE SEQUENCE</scope>
    <source>
        <strain evidence="2">HKST-UBA02</strain>
    </source>
</reference>
<evidence type="ECO:0000313" key="3">
    <source>
        <dbReference type="Proteomes" id="UP000739538"/>
    </source>
</evidence>
<evidence type="ECO:0000256" key="1">
    <source>
        <dbReference type="SAM" id="MobiDB-lite"/>
    </source>
</evidence>
<sequence>MTDAVASGIRPDVMGSFQQQTPAQGNKADFEAALNAADPNQVSGPAPTPPPVAADDIVRMERELQTRVLKMDRASQVQYFSEPLDVSYAAYAEIREQLGHEPTSLAQQKMVETLDRLGTDYQELSGFLQEFASGKDFTQQELLAVQIRSHQILQSVEILSKSVEQSTSGMKTIFQTNV</sequence>
<proteinExistence type="predicted"/>
<name>A0A956NBS2_UNCEI</name>